<evidence type="ECO:0000256" key="8">
    <source>
        <dbReference type="SAM" id="Phobius"/>
    </source>
</evidence>
<feature type="transmembrane region" description="Helical" evidence="8">
    <location>
        <begin position="180"/>
        <end position="197"/>
    </location>
</feature>
<proteinExistence type="inferred from homology"/>
<feature type="transmembrane region" description="Helical" evidence="8">
    <location>
        <begin position="558"/>
        <end position="584"/>
    </location>
</feature>
<feature type="domain" description="SSD" evidence="9">
    <location>
        <begin position="182"/>
        <end position="329"/>
    </location>
</feature>
<feature type="region of interest" description="Disordered" evidence="7">
    <location>
        <begin position="104"/>
        <end position="124"/>
    </location>
</feature>
<dbReference type="Pfam" id="PF03176">
    <property type="entry name" value="MMPL"/>
    <property type="match status" value="2"/>
</dbReference>
<evidence type="ECO:0000313" key="11">
    <source>
        <dbReference type="Proteomes" id="UP000199301"/>
    </source>
</evidence>
<evidence type="ECO:0000256" key="7">
    <source>
        <dbReference type="SAM" id="MobiDB-lite"/>
    </source>
</evidence>
<dbReference type="PROSITE" id="PS50156">
    <property type="entry name" value="SSD"/>
    <property type="match status" value="1"/>
</dbReference>
<evidence type="ECO:0000256" key="2">
    <source>
        <dbReference type="ARBA" id="ARBA00010157"/>
    </source>
</evidence>
<comment type="subcellular location">
    <subcellularLocation>
        <location evidence="1">Cell membrane</location>
        <topology evidence="1">Multi-pass membrane protein</topology>
    </subcellularLocation>
</comment>
<evidence type="ECO:0000256" key="6">
    <source>
        <dbReference type="ARBA" id="ARBA00023136"/>
    </source>
</evidence>
<sequence length="746" mass="76423">MARLLYRLGAGAHRHRLLVVLVWLVALAGAGVGAATLSGPTSDSFSIPGQESTIAQDKLQEEFDSGGGVTAKVVLRAPDGQQLTSPANVAEIKSLVSELSEQPGVTTASNPLNPNSPTISPDRTTAYSTVTYDAAMGEVTSEQREALLDTVDQADQGPFTVEVSGQAVMATPSVGGPAEAIGVIVALMILALTYGSLVTAGMNLVTAGVGVGIGALGISIATGFMELQSTTSILATMLGLAVGIDYALFIINRHRQELRRGTDVRTSVATAVGTAGSAVLTAGITVFIALAGLSVVGIPFLTQMGLAAAATIVVAVLVALTLVPAVLGYLGHRVLPRKQRTAPAAVAESANEAAAESATHAASGSANDRSFHQKWINAVTRGRVPALLISLVALGVVAIPAASMQTTLVQTPSEGTTQARAQQMLADSFGPGVNGPLVAFFEGDGAPRTAQQASGAISGLDDVATVTPPVPNASGDAAMLTVIPESGPSTQETEQLVGDLRDQLADIGGADSYVTGTTAVSVDVAQALDQALPIYLVLVVGLALILLVLVFRSVLVPLVGVLGFLLTLGAALGATVAVFQWGWLSNVVNLDDTGPLISLTPILMIGILFGLAMDYQIFLVSRMHEAYHKGHAPRGAIVNGFRQAAPVVVAAALIMFSVFAGFVPAGNATIKSIAFALAVGILVDAFVVRMVLMPAALALLGRAAWWLPGWLRWLPALDVEGSALAEVDDAGGETGSDERKRAEIGS</sequence>
<feature type="transmembrane region" description="Helical" evidence="8">
    <location>
        <begin position="596"/>
        <end position="620"/>
    </location>
</feature>
<dbReference type="InterPro" id="IPR004869">
    <property type="entry name" value="MMPL_dom"/>
</dbReference>
<dbReference type="STRING" id="995062.SAMN04489718_3821"/>
<reference evidence="11" key="1">
    <citation type="submission" date="2016-10" db="EMBL/GenBank/DDBJ databases">
        <authorList>
            <person name="Varghese N."/>
            <person name="Submissions S."/>
        </authorList>
    </citation>
    <scope>NUCLEOTIDE SEQUENCE [LARGE SCALE GENOMIC DNA]</scope>
    <source>
        <strain evidence="11">DSM 45459</strain>
    </source>
</reference>
<evidence type="ECO:0000256" key="1">
    <source>
        <dbReference type="ARBA" id="ARBA00004651"/>
    </source>
</evidence>
<feature type="transmembrane region" description="Helical" evidence="8">
    <location>
        <begin position="231"/>
        <end position="251"/>
    </location>
</feature>
<keyword evidence="6 8" id="KW-0472">Membrane</keyword>
<dbReference type="PANTHER" id="PTHR33406:SF11">
    <property type="entry name" value="MEMBRANE PROTEIN SCO6666-RELATED"/>
    <property type="match status" value="1"/>
</dbReference>
<dbReference type="Proteomes" id="UP000199301">
    <property type="component" value="Unassembled WGS sequence"/>
</dbReference>
<evidence type="ECO:0000256" key="5">
    <source>
        <dbReference type="ARBA" id="ARBA00022989"/>
    </source>
</evidence>
<dbReference type="GO" id="GO:0005886">
    <property type="term" value="C:plasma membrane"/>
    <property type="evidence" value="ECO:0007669"/>
    <property type="project" value="UniProtKB-SubCell"/>
</dbReference>
<evidence type="ECO:0000256" key="4">
    <source>
        <dbReference type="ARBA" id="ARBA00022692"/>
    </source>
</evidence>
<feature type="transmembrane region" description="Helical" evidence="8">
    <location>
        <begin position="204"/>
        <end position="225"/>
    </location>
</feature>
<feature type="transmembrane region" description="Helical" evidence="8">
    <location>
        <begin position="532"/>
        <end position="551"/>
    </location>
</feature>
<comment type="similarity">
    <text evidence="2">Belongs to the resistance-nodulation-cell division (RND) (TC 2.A.6) family. MmpL subfamily.</text>
</comment>
<dbReference type="RefSeq" id="WP_092526323.1">
    <property type="nucleotide sequence ID" value="NZ_FNKO01000002.1"/>
</dbReference>
<dbReference type="AlphaFoldDB" id="A0A1H1GRT8"/>
<organism evidence="10 11">
    <name type="scientific">Actinopolyspora saharensis</name>
    <dbReference type="NCBI Taxonomy" id="995062"/>
    <lineage>
        <taxon>Bacteria</taxon>
        <taxon>Bacillati</taxon>
        <taxon>Actinomycetota</taxon>
        <taxon>Actinomycetes</taxon>
        <taxon>Actinopolysporales</taxon>
        <taxon>Actinopolysporaceae</taxon>
        <taxon>Actinopolyspora</taxon>
    </lineage>
</organism>
<feature type="transmembrane region" description="Helical" evidence="8">
    <location>
        <begin position="306"/>
        <end position="330"/>
    </location>
</feature>
<dbReference type="InterPro" id="IPR000731">
    <property type="entry name" value="SSD"/>
</dbReference>
<keyword evidence="4 8" id="KW-0812">Transmembrane</keyword>
<dbReference type="OrthoDB" id="7051771at2"/>
<evidence type="ECO:0000256" key="3">
    <source>
        <dbReference type="ARBA" id="ARBA00022475"/>
    </source>
</evidence>
<gene>
    <name evidence="10" type="ORF">SAMN04489718_3821</name>
</gene>
<dbReference type="Gene3D" id="1.20.1640.10">
    <property type="entry name" value="Multidrug efflux transporter AcrB transmembrane domain"/>
    <property type="match status" value="2"/>
</dbReference>
<feature type="transmembrane region" description="Helical" evidence="8">
    <location>
        <begin position="641"/>
        <end position="663"/>
    </location>
</feature>
<feature type="transmembrane region" description="Helical" evidence="8">
    <location>
        <begin position="272"/>
        <end position="300"/>
    </location>
</feature>
<keyword evidence="11" id="KW-1185">Reference proteome</keyword>
<evidence type="ECO:0000313" key="10">
    <source>
        <dbReference type="EMBL" id="SDR15783.1"/>
    </source>
</evidence>
<keyword evidence="5 8" id="KW-1133">Transmembrane helix</keyword>
<dbReference type="InterPro" id="IPR050545">
    <property type="entry name" value="Mycobact_MmpL"/>
</dbReference>
<accession>A0A1H1GRT8</accession>
<dbReference type="EMBL" id="FNKO01000002">
    <property type="protein sequence ID" value="SDR15783.1"/>
    <property type="molecule type" value="Genomic_DNA"/>
</dbReference>
<feature type="transmembrane region" description="Helical" evidence="8">
    <location>
        <begin position="384"/>
        <end position="403"/>
    </location>
</feature>
<dbReference type="SUPFAM" id="SSF82866">
    <property type="entry name" value="Multidrug efflux transporter AcrB transmembrane domain"/>
    <property type="match status" value="2"/>
</dbReference>
<keyword evidence="3" id="KW-1003">Cell membrane</keyword>
<protein>
    <submittedName>
        <fullName evidence="10">Putative drug exporter of the RND superfamily</fullName>
    </submittedName>
</protein>
<dbReference type="PANTHER" id="PTHR33406">
    <property type="entry name" value="MEMBRANE PROTEIN MJ1562-RELATED"/>
    <property type="match status" value="1"/>
</dbReference>
<name>A0A1H1GRT8_9ACTN</name>
<evidence type="ECO:0000259" key="9">
    <source>
        <dbReference type="PROSITE" id="PS50156"/>
    </source>
</evidence>
<feature type="transmembrane region" description="Helical" evidence="8">
    <location>
        <begin position="669"/>
        <end position="692"/>
    </location>
</feature>